<dbReference type="RefSeq" id="XP_064766129.1">
    <property type="nucleotide sequence ID" value="XM_064913502.1"/>
</dbReference>
<dbReference type="GeneID" id="90039014"/>
<sequence>MSFFHPASHPLNPFAAEPGDQDRPGAQQQQRGYSYPEHSISASSSFSYSAREPSIDSDRDSAVPAESASLRMKTTRGAFDPEPAAVVLSSPPRKKIFIRTEEEQFVLPFSKVNTNEGLVMLLSRLYSPDLLHRIQIRYDTTTLGQDGNPVGPLSGGAVIYPEYWESLVEDNMRIVVFLLPDDNELHNDLSRLSVSARSSSRAVSTSSTTAPATPVHDSVLLPRSPSSTLSSPNEGKSAGAKSGARQDIVSLFEGAEGADKENNSTTPDRPRTYSSAVQQPALTPLGVSTNSSVANKRASIQPALPAVAPAQTLTATPAVHPSLRYQQQVIVMPEDNLSVRDQNLYKPGSMSALTPDEVALKAATEPFSLTYQGCITLLARMLPEKRHLTHPRLSPNIVTIRPCHENTLWVFCVVQHTLHPVSVRAFETIDIEELILRVLPPEVSIDSVVVLWRNMKFGGEGLPSYTYNAKKETRGTGGRNMWKKNLAVLAAKNAEVFVVVYQGSDCNWGRAPQQRRKLEICEAQEVEVDTLDSTTSKQVQKSGSGSAAAKSQTPNRRAEQMSSTRVG</sequence>
<gene>
    <name evidence="2" type="ORF">BZA70DRAFT_283866</name>
</gene>
<feature type="region of interest" description="Disordered" evidence="1">
    <location>
        <begin position="196"/>
        <end position="278"/>
    </location>
</feature>
<keyword evidence="3" id="KW-1185">Reference proteome</keyword>
<feature type="compositionally biased region" description="Low complexity" evidence="1">
    <location>
        <begin position="541"/>
        <end position="551"/>
    </location>
</feature>
<dbReference type="EMBL" id="JBBJBU010000013">
    <property type="protein sequence ID" value="KAK7203096.1"/>
    <property type="molecule type" value="Genomic_DNA"/>
</dbReference>
<proteinExistence type="predicted"/>
<reference evidence="2 3" key="1">
    <citation type="submission" date="2024-03" db="EMBL/GenBank/DDBJ databases">
        <title>Genome-scale model development and genomic sequencing of the oleaginous clade Lipomyces.</title>
        <authorList>
            <consortium name="Lawrence Berkeley National Laboratory"/>
            <person name="Czajka J.J."/>
            <person name="Han Y."/>
            <person name="Kim J."/>
            <person name="Mondo S.J."/>
            <person name="Hofstad B.A."/>
            <person name="Robles A."/>
            <person name="Haridas S."/>
            <person name="Riley R."/>
            <person name="LaButti K."/>
            <person name="Pangilinan J."/>
            <person name="Andreopoulos W."/>
            <person name="Lipzen A."/>
            <person name="Yan J."/>
            <person name="Wang M."/>
            <person name="Ng V."/>
            <person name="Grigoriev I.V."/>
            <person name="Spatafora J.W."/>
            <person name="Magnuson J.K."/>
            <person name="Baker S.E."/>
            <person name="Pomraning K.R."/>
        </authorList>
    </citation>
    <scope>NUCLEOTIDE SEQUENCE [LARGE SCALE GENOMIC DNA]</scope>
    <source>
        <strain evidence="2 3">Phaff 52-87</strain>
    </source>
</reference>
<evidence type="ECO:0000313" key="2">
    <source>
        <dbReference type="EMBL" id="KAK7203096.1"/>
    </source>
</evidence>
<protein>
    <recommendedName>
        <fullName evidence="4">Sin1 middle CRIM domain-containing protein</fullName>
    </recommendedName>
</protein>
<feature type="region of interest" description="Disordered" evidence="1">
    <location>
        <begin position="529"/>
        <end position="567"/>
    </location>
</feature>
<comment type="caution">
    <text evidence="2">The sequence shown here is derived from an EMBL/GenBank/DDBJ whole genome shotgun (WGS) entry which is preliminary data.</text>
</comment>
<organism evidence="2 3">
    <name type="scientific">Myxozyma melibiosi</name>
    <dbReference type="NCBI Taxonomy" id="54550"/>
    <lineage>
        <taxon>Eukaryota</taxon>
        <taxon>Fungi</taxon>
        <taxon>Dikarya</taxon>
        <taxon>Ascomycota</taxon>
        <taxon>Saccharomycotina</taxon>
        <taxon>Lipomycetes</taxon>
        <taxon>Lipomycetales</taxon>
        <taxon>Lipomycetaceae</taxon>
        <taxon>Myxozyma</taxon>
    </lineage>
</organism>
<feature type="compositionally biased region" description="Low complexity" evidence="1">
    <location>
        <begin position="196"/>
        <end position="232"/>
    </location>
</feature>
<feature type="compositionally biased region" description="Polar residues" evidence="1">
    <location>
        <begin position="531"/>
        <end position="540"/>
    </location>
</feature>
<feature type="region of interest" description="Disordered" evidence="1">
    <location>
        <begin position="1"/>
        <end position="68"/>
    </location>
</feature>
<accession>A0ABR1EZR9</accession>
<feature type="compositionally biased region" description="Polar residues" evidence="1">
    <location>
        <begin position="263"/>
        <end position="278"/>
    </location>
</feature>
<evidence type="ECO:0008006" key="4">
    <source>
        <dbReference type="Google" id="ProtNLM"/>
    </source>
</evidence>
<name>A0ABR1EZR9_9ASCO</name>
<feature type="compositionally biased region" description="Low complexity" evidence="1">
    <location>
        <begin position="39"/>
        <end position="52"/>
    </location>
</feature>
<feature type="compositionally biased region" description="Polar residues" evidence="1">
    <location>
        <begin position="552"/>
        <end position="567"/>
    </location>
</feature>
<evidence type="ECO:0000313" key="3">
    <source>
        <dbReference type="Proteomes" id="UP001498771"/>
    </source>
</evidence>
<dbReference type="Proteomes" id="UP001498771">
    <property type="component" value="Unassembled WGS sequence"/>
</dbReference>
<evidence type="ECO:0000256" key="1">
    <source>
        <dbReference type="SAM" id="MobiDB-lite"/>
    </source>
</evidence>